<keyword evidence="3" id="KW-0804">Transcription</keyword>
<sequence length="257" mass="29012">MKSELSILAPIANSVVTDLQQTLFIIGQVSQLFDDLPNLVFFIKDDQARYQFANQTLVQRCGCRSREELIGLTASDVFPAVYGADYTSQDRQVLNTGLPIERQLELHLYPAREPGWCLTSKAPLKDIHGDTIGLIGISRDLEAMKISHPEYQNIAEVEQYIRSHCSEEIALSALTSVAGGMSIAKLERLCKQIYQLTPTQLIQHERIKRALILLRGNLSITDIAHQCGYSDHSAFSRQFKNMTGMPPRRYRQLVLLH</sequence>
<dbReference type="PANTHER" id="PTHR43280:SF28">
    <property type="entry name" value="HTH-TYPE TRANSCRIPTIONAL ACTIVATOR RHAS"/>
    <property type="match status" value="1"/>
</dbReference>
<name>A0A6G7CJ59_9VIBR</name>
<dbReference type="Gene3D" id="3.30.450.20">
    <property type="entry name" value="PAS domain"/>
    <property type="match status" value="1"/>
</dbReference>
<gene>
    <name evidence="5" type="ORF">G5S32_08775</name>
</gene>
<dbReference type="CDD" id="cd00130">
    <property type="entry name" value="PAS"/>
    <property type="match status" value="1"/>
</dbReference>
<dbReference type="RefSeq" id="WP_165311662.1">
    <property type="nucleotide sequence ID" value="NZ_CP049331.1"/>
</dbReference>
<dbReference type="PRINTS" id="PR00032">
    <property type="entry name" value="HTHARAC"/>
</dbReference>
<dbReference type="InterPro" id="IPR013656">
    <property type="entry name" value="PAS_4"/>
</dbReference>
<dbReference type="SUPFAM" id="SSF55785">
    <property type="entry name" value="PYP-like sensor domain (PAS domain)"/>
    <property type="match status" value="1"/>
</dbReference>
<dbReference type="PROSITE" id="PS00041">
    <property type="entry name" value="HTH_ARAC_FAMILY_1"/>
    <property type="match status" value="1"/>
</dbReference>
<dbReference type="Gene3D" id="1.10.10.60">
    <property type="entry name" value="Homeodomain-like"/>
    <property type="match status" value="1"/>
</dbReference>
<feature type="domain" description="HTH araC/xylS-type" evidence="4">
    <location>
        <begin position="155"/>
        <end position="253"/>
    </location>
</feature>
<dbReference type="InterPro" id="IPR020449">
    <property type="entry name" value="Tscrpt_reg_AraC-type_HTH"/>
</dbReference>
<evidence type="ECO:0000313" key="6">
    <source>
        <dbReference type="Proteomes" id="UP000503003"/>
    </source>
</evidence>
<evidence type="ECO:0000313" key="5">
    <source>
        <dbReference type="EMBL" id="QIH42083.1"/>
    </source>
</evidence>
<keyword evidence="1" id="KW-0805">Transcription regulation</keyword>
<dbReference type="SMART" id="SM00342">
    <property type="entry name" value="HTH_ARAC"/>
    <property type="match status" value="1"/>
</dbReference>
<dbReference type="InterPro" id="IPR009057">
    <property type="entry name" value="Homeodomain-like_sf"/>
</dbReference>
<keyword evidence="2" id="KW-0238">DNA-binding</keyword>
<proteinExistence type="predicted"/>
<organism evidence="5 6">
    <name type="scientific">Vibrio ziniensis</name>
    <dbReference type="NCBI Taxonomy" id="2711221"/>
    <lineage>
        <taxon>Bacteria</taxon>
        <taxon>Pseudomonadati</taxon>
        <taxon>Pseudomonadota</taxon>
        <taxon>Gammaproteobacteria</taxon>
        <taxon>Vibrionales</taxon>
        <taxon>Vibrionaceae</taxon>
        <taxon>Vibrio</taxon>
    </lineage>
</organism>
<evidence type="ECO:0000259" key="4">
    <source>
        <dbReference type="PROSITE" id="PS01124"/>
    </source>
</evidence>
<dbReference type="EMBL" id="CP049331">
    <property type="protein sequence ID" value="QIH42083.1"/>
    <property type="molecule type" value="Genomic_DNA"/>
</dbReference>
<dbReference type="GO" id="GO:0043565">
    <property type="term" value="F:sequence-specific DNA binding"/>
    <property type="evidence" value="ECO:0007669"/>
    <property type="project" value="InterPro"/>
</dbReference>
<protein>
    <submittedName>
        <fullName evidence="5">AraC family transcriptional regulator</fullName>
    </submittedName>
</protein>
<reference evidence="5 6" key="1">
    <citation type="submission" date="2020-02" db="EMBL/GenBank/DDBJ databases">
        <title>A complete genome of a marine bacterium Vibrio sp. ZWAL4003 isolated from the mangrove sediment with the ability to degrade polysaccharides.</title>
        <authorList>
            <person name="Wu J."/>
            <person name="Qu W."/>
            <person name="Zeng R."/>
        </authorList>
    </citation>
    <scope>NUCLEOTIDE SEQUENCE [LARGE SCALE GENOMIC DNA]</scope>
    <source>
        <strain evidence="5 6">ZWAL4003</strain>
    </source>
</reference>
<dbReference type="PANTHER" id="PTHR43280">
    <property type="entry name" value="ARAC-FAMILY TRANSCRIPTIONAL REGULATOR"/>
    <property type="match status" value="1"/>
</dbReference>
<keyword evidence="6" id="KW-1185">Reference proteome</keyword>
<dbReference type="InterPro" id="IPR035965">
    <property type="entry name" value="PAS-like_dom_sf"/>
</dbReference>
<dbReference type="GO" id="GO:0003700">
    <property type="term" value="F:DNA-binding transcription factor activity"/>
    <property type="evidence" value="ECO:0007669"/>
    <property type="project" value="InterPro"/>
</dbReference>
<dbReference type="AlphaFoldDB" id="A0A6G7CJ59"/>
<dbReference type="InterPro" id="IPR018062">
    <property type="entry name" value="HTH_AraC-typ_CS"/>
</dbReference>
<evidence type="ECO:0000256" key="3">
    <source>
        <dbReference type="ARBA" id="ARBA00023163"/>
    </source>
</evidence>
<dbReference type="InterPro" id="IPR000014">
    <property type="entry name" value="PAS"/>
</dbReference>
<evidence type="ECO:0000256" key="1">
    <source>
        <dbReference type="ARBA" id="ARBA00023015"/>
    </source>
</evidence>
<dbReference type="InterPro" id="IPR018060">
    <property type="entry name" value="HTH_AraC"/>
</dbReference>
<evidence type="ECO:0000256" key="2">
    <source>
        <dbReference type="ARBA" id="ARBA00023125"/>
    </source>
</evidence>
<accession>A0A6G7CJ59</accession>
<dbReference type="SUPFAM" id="SSF46689">
    <property type="entry name" value="Homeodomain-like"/>
    <property type="match status" value="1"/>
</dbReference>
<dbReference type="PROSITE" id="PS01124">
    <property type="entry name" value="HTH_ARAC_FAMILY_2"/>
    <property type="match status" value="1"/>
</dbReference>
<dbReference type="Pfam" id="PF08448">
    <property type="entry name" value="PAS_4"/>
    <property type="match status" value="1"/>
</dbReference>
<dbReference type="KEGG" id="vzi:G5S32_08775"/>
<dbReference type="Pfam" id="PF12833">
    <property type="entry name" value="HTH_18"/>
    <property type="match status" value="1"/>
</dbReference>
<dbReference type="Proteomes" id="UP000503003">
    <property type="component" value="Chromosome 1"/>
</dbReference>